<comment type="caution">
    <text evidence="2">The sequence shown here is derived from an EMBL/GenBank/DDBJ whole genome shotgun (WGS) entry which is preliminary data.</text>
</comment>
<keyword evidence="3" id="KW-1185">Reference proteome</keyword>
<organism evidence="2 3">
    <name type="scientific">Pseudoclavibacter chungangensis</name>
    <dbReference type="NCBI Taxonomy" id="587635"/>
    <lineage>
        <taxon>Bacteria</taxon>
        <taxon>Bacillati</taxon>
        <taxon>Actinomycetota</taxon>
        <taxon>Actinomycetes</taxon>
        <taxon>Micrococcales</taxon>
        <taxon>Microbacteriaceae</taxon>
        <taxon>Pseudoclavibacter</taxon>
    </lineage>
</organism>
<dbReference type="RefSeq" id="WP_158039394.1">
    <property type="nucleotide sequence ID" value="NZ_JACCFV010000001.1"/>
</dbReference>
<dbReference type="Proteomes" id="UP000467240">
    <property type="component" value="Unassembled WGS sequence"/>
</dbReference>
<dbReference type="CDD" id="cd02226">
    <property type="entry name" value="cupin_YdbB-like"/>
    <property type="match status" value="1"/>
</dbReference>
<gene>
    <name evidence="2" type="ORF">F8O01_02905</name>
</gene>
<evidence type="ECO:0000313" key="2">
    <source>
        <dbReference type="EMBL" id="KAB1660294.1"/>
    </source>
</evidence>
<dbReference type="InterPro" id="IPR013096">
    <property type="entry name" value="Cupin_2"/>
</dbReference>
<proteinExistence type="predicted"/>
<dbReference type="EMBL" id="WBJZ01000003">
    <property type="protein sequence ID" value="KAB1660294.1"/>
    <property type="molecule type" value="Genomic_DNA"/>
</dbReference>
<evidence type="ECO:0000259" key="1">
    <source>
        <dbReference type="Pfam" id="PF07883"/>
    </source>
</evidence>
<dbReference type="AlphaFoldDB" id="A0A7J5C062"/>
<reference evidence="2 3" key="1">
    <citation type="submission" date="2019-09" db="EMBL/GenBank/DDBJ databases">
        <title>Phylogeny of genus Pseudoclavibacter and closely related genus.</title>
        <authorList>
            <person name="Li Y."/>
        </authorList>
    </citation>
    <scope>NUCLEOTIDE SEQUENCE [LARGE SCALE GENOMIC DNA]</scope>
    <source>
        <strain evidence="2 3">DSM 23821</strain>
    </source>
</reference>
<name>A0A7J5C062_9MICO</name>
<evidence type="ECO:0000313" key="3">
    <source>
        <dbReference type="Proteomes" id="UP000467240"/>
    </source>
</evidence>
<dbReference type="InterPro" id="IPR052044">
    <property type="entry name" value="PKS_Associated_Protein"/>
</dbReference>
<dbReference type="PANTHER" id="PTHR36114:SF1">
    <property type="entry name" value="16.7 KDA PROTEIN IN WHIE LOCUS"/>
    <property type="match status" value="1"/>
</dbReference>
<protein>
    <submittedName>
        <fullName evidence="2">Cupin domain-containing protein</fullName>
    </submittedName>
</protein>
<dbReference type="InterPro" id="IPR011051">
    <property type="entry name" value="RmlC_Cupin_sf"/>
</dbReference>
<dbReference type="OrthoDB" id="9794183at2"/>
<dbReference type="PANTHER" id="PTHR36114">
    <property type="entry name" value="16.7 KDA PROTEIN IN WHIE LOCUS"/>
    <property type="match status" value="1"/>
</dbReference>
<dbReference type="Gene3D" id="2.60.120.10">
    <property type="entry name" value="Jelly Rolls"/>
    <property type="match status" value="1"/>
</dbReference>
<feature type="domain" description="Cupin type-2" evidence="1">
    <location>
        <begin position="39"/>
        <end position="95"/>
    </location>
</feature>
<accession>A0A7J5C062</accession>
<dbReference type="InterPro" id="IPR014710">
    <property type="entry name" value="RmlC-like_jellyroll"/>
</dbReference>
<dbReference type="SUPFAM" id="SSF51182">
    <property type="entry name" value="RmlC-like cupins"/>
    <property type="match status" value="1"/>
</dbReference>
<dbReference type="Pfam" id="PF07883">
    <property type="entry name" value="Cupin_2"/>
    <property type="match status" value="1"/>
</dbReference>
<sequence>MTGSRSITETLERSSAPWQPHLVAQVNSTDVKLVNLLGEFVWHTHPESDELFLVLHGHLTIELRDGNVELGPNELFVVPRGIEHRPRADAEVHALLVEAAGTVNTGDAGGDLTAELHDARSA</sequence>